<sequence>MCGKHMEGRCISRNALLTLRYLPGMAEPVPKNTSAPPPSAALTQCVWALLSSSSIVTSVQMGVKDTEAAFAAEALVNIFGAAEDKGKAIAAVAVTMVVIIILSSVDVVRDARDDKNKSDKSDCA</sequence>
<dbReference type="AlphaFoldDB" id="A0A0A9XXG4"/>
<name>A0A0A9XXG4_LYGHE</name>
<proteinExistence type="predicted"/>
<reference evidence="2" key="1">
    <citation type="journal article" date="2014" name="PLoS ONE">
        <title>Transcriptome-Based Identification of ABC Transporters in the Western Tarnished Plant Bug Lygus hesperus.</title>
        <authorList>
            <person name="Hull J.J."/>
            <person name="Chaney K."/>
            <person name="Geib S.M."/>
            <person name="Fabrick J.A."/>
            <person name="Brent C.S."/>
            <person name="Walsh D."/>
            <person name="Lavine L.C."/>
        </authorList>
    </citation>
    <scope>NUCLEOTIDE SEQUENCE</scope>
</reference>
<dbReference type="EMBL" id="GBHO01019020">
    <property type="protein sequence ID" value="JAG24584.1"/>
    <property type="molecule type" value="Transcribed_RNA"/>
</dbReference>
<protein>
    <submittedName>
        <fullName evidence="2">Low affinity cationic amino acid transporter 2</fullName>
    </submittedName>
</protein>
<accession>A0A0A9XXG4</accession>
<feature type="transmembrane region" description="Helical" evidence="1">
    <location>
        <begin position="88"/>
        <end position="108"/>
    </location>
</feature>
<gene>
    <name evidence="2" type="primary">Slc7a2</name>
    <name evidence="2" type="ORF">CM83_7384</name>
</gene>
<evidence type="ECO:0000313" key="2">
    <source>
        <dbReference type="EMBL" id="JAG24584.1"/>
    </source>
</evidence>
<evidence type="ECO:0000256" key="1">
    <source>
        <dbReference type="SAM" id="Phobius"/>
    </source>
</evidence>
<keyword evidence="1" id="KW-0472">Membrane</keyword>
<keyword evidence="1" id="KW-0812">Transmembrane</keyword>
<keyword evidence="1" id="KW-1133">Transmembrane helix</keyword>
<organism evidence="2">
    <name type="scientific">Lygus hesperus</name>
    <name type="common">Western plant bug</name>
    <dbReference type="NCBI Taxonomy" id="30085"/>
    <lineage>
        <taxon>Eukaryota</taxon>
        <taxon>Metazoa</taxon>
        <taxon>Ecdysozoa</taxon>
        <taxon>Arthropoda</taxon>
        <taxon>Hexapoda</taxon>
        <taxon>Insecta</taxon>
        <taxon>Pterygota</taxon>
        <taxon>Neoptera</taxon>
        <taxon>Paraneoptera</taxon>
        <taxon>Hemiptera</taxon>
        <taxon>Heteroptera</taxon>
        <taxon>Panheteroptera</taxon>
        <taxon>Cimicomorpha</taxon>
        <taxon>Miridae</taxon>
        <taxon>Mirini</taxon>
        <taxon>Lygus</taxon>
    </lineage>
</organism>
<reference evidence="2" key="2">
    <citation type="submission" date="2014-07" db="EMBL/GenBank/DDBJ databases">
        <authorList>
            <person name="Hull J."/>
        </authorList>
    </citation>
    <scope>NUCLEOTIDE SEQUENCE</scope>
</reference>